<evidence type="ECO:0000256" key="12">
    <source>
        <dbReference type="ARBA" id="ARBA00023136"/>
    </source>
</evidence>
<dbReference type="RefSeq" id="WP_309758958.1">
    <property type="nucleotide sequence ID" value="NZ_JAVJAF010000001.1"/>
</dbReference>
<dbReference type="Pfam" id="PF00512">
    <property type="entry name" value="HisKA"/>
    <property type="match status" value="1"/>
</dbReference>
<dbReference type="Gene3D" id="1.10.287.130">
    <property type="match status" value="1"/>
</dbReference>
<dbReference type="EMBL" id="JAVJAF010000001">
    <property type="protein sequence ID" value="MDR6234859.1"/>
    <property type="molecule type" value="Genomic_DNA"/>
</dbReference>
<sequence>MIDHPAASLRKRLLTLLLCGIFACWLIAALVTYQLVLRQVNRLADEDMLDFGAAALHLATLTESSDQVLSPEAQLLERSRMAIADLPLFKRRNALGYLLQAGNQQLGTPAPPPGLIDQPPGFSSLEANGQRWRVLRLISGEGKIWIYENLADRRGATNLLLLGSLFPLGLALPVLAALIWFGVTRGLEPLRQLAAQIKQRSAQRLEPLPLTRVPQEAAALVAEINALMQRLDGALEAERRLTSDAAHEIRTPLASLLTHTQVALRSSDPQAHARGLVQVRRSAERISQLMEQILLLARLDSGALQEQFVTVHLGGLAADTLSELAPLAIDKNIDLVLEDQDVQLSGIPTWLGVLLTNLVGNAIRYTPSGGQVLVRVAAGALGRVRMDICDSGPGVSAEEREMIFTRFYRSESAGQNTGSGLGLPIVKRIVEIHGGSLYLGEGLEGRGLGVHIELPGIA</sequence>
<keyword evidence="9" id="KW-0067">ATP-binding</keyword>
<evidence type="ECO:0000256" key="5">
    <source>
        <dbReference type="ARBA" id="ARBA00022679"/>
    </source>
</evidence>
<evidence type="ECO:0000313" key="17">
    <source>
        <dbReference type="Proteomes" id="UP001268036"/>
    </source>
</evidence>
<dbReference type="GO" id="GO:0000155">
    <property type="term" value="F:phosphorelay sensor kinase activity"/>
    <property type="evidence" value="ECO:0007669"/>
    <property type="project" value="InterPro"/>
</dbReference>
<evidence type="ECO:0000256" key="11">
    <source>
        <dbReference type="ARBA" id="ARBA00023012"/>
    </source>
</evidence>
<comment type="subcellular location">
    <subcellularLocation>
        <location evidence="2">Membrane</location>
        <topology evidence="2">Multi-pass membrane protein</topology>
    </subcellularLocation>
</comment>
<dbReference type="SMART" id="SM00388">
    <property type="entry name" value="HisKA"/>
    <property type="match status" value="1"/>
</dbReference>
<evidence type="ECO:0000256" key="6">
    <source>
        <dbReference type="ARBA" id="ARBA00022692"/>
    </source>
</evidence>
<accession>A0AAJ2BIF2</accession>
<dbReference type="Gene3D" id="3.30.565.10">
    <property type="entry name" value="Histidine kinase-like ATPase, C-terminal domain"/>
    <property type="match status" value="1"/>
</dbReference>
<dbReference type="InterPro" id="IPR005467">
    <property type="entry name" value="His_kinase_dom"/>
</dbReference>
<evidence type="ECO:0000256" key="2">
    <source>
        <dbReference type="ARBA" id="ARBA00004141"/>
    </source>
</evidence>
<dbReference type="CDD" id="cd00082">
    <property type="entry name" value="HisKA"/>
    <property type="match status" value="1"/>
</dbReference>
<evidence type="ECO:0000256" key="4">
    <source>
        <dbReference type="ARBA" id="ARBA00022553"/>
    </source>
</evidence>
<feature type="domain" description="HAMP" evidence="15">
    <location>
        <begin position="184"/>
        <end position="236"/>
    </location>
</feature>
<protein>
    <recommendedName>
        <fullName evidence="3">histidine kinase</fullName>
        <ecNumber evidence="3">2.7.13.3</ecNumber>
    </recommendedName>
</protein>
<keyword evidence="12 13" id="KW-0472">Membrane</keyword>
<feature type="transmembrane region" description="Helical" evidence="13">
    <location>
        <begin position="159"/>
        <end position="183"/>
    </location>
</feature>
<comment type="caution">
    <text evidence="16">The sequence shown here is derived from an EMBL/GenBank/DDBJ whole genome shotgun (WGS) entry which is preliminary data.</text>
</comment>
<evidence type="ECO:0000313" key="16">
    <source>
        <dbReference type="EMBL" id="MDR6234859.1"/>
    </source>
</evidence>
<dbReference type="InterPro" id="IPR003660">
    <property type="entry name" value="HAMP_dom"/>
</dbReference>
<dbReference type="PANTHER" id="PTHR45436:SF14">
    <property type="entry name" value="SENSOR PROTEIN QSEC"/>
    <property type="match status" value="1"/>
</dbReference>
<evidence type="ECO:0000259" key="14">
    <source>
        <dbReference type="PROSITE" id="PS50109"/>
    </source>
</evidence>
<dbReference type="GO" id="GO:0005524">
    <property type="term" value="F:ATP binding"/>
    <property type="evidence" value="ECO:0007669"/>
    <property type="project" value="UniProtKB-KW"/>
</dbReference>
<evidence type="ECO:0000256" key="13">
    <source>
        <dbReference type="SAM" id="Phobius"/>
    </source>
</evidence>
<keyword evidence="11" id="KW-0902">Two-component regulatory system</keyword>
<dbReference type="GO" id="GO:0005886">
    <property type="term" value="C:plasma membrane"/>
    <property type="evidence" value="ECO:0007669"/>
    <property type="project" value="TreeGrafter"/>
</dbReference>
<dbReference type="PROSITE" id="PS50885">
    <property type="entry name" value="HAMP"/>
    <property type="match status" value="1"/>
</dbReference>
<dbReference type="EC" id="2.7.13.3" evidence="3"/>
<proteinExistence type="predicted"/>
<dbReference type="InterPro" id="IPR036890">
    <property type="entry name" value="HATPase_C_sf"/>
</dbReference>
<feature type="transmembrane region" description="Helical" evidence="13">
    <location>
        <begin position="13"/>
        <end position="33"/>
    </location>
</feature>
<dbReference type="PRINTS" id="PR00344">
    <property type="entry name" value="BCTRLSENSOR"/>
</dbReference>
<dbReference type="PANTHER" id="PTHR45436">
    <property type="entry name" value="SENSOR HISTIDINE KINASE YKOH"/>
    <property type="match status" value="1"/>
</dbReference>
<dbReference type="SMART" id="SM00387">
    <property type="entry name" value="HATPase_c"/>
    <property type="match status" value="1"/>
</dbReference>
<dbReference type="SUPFAM" id="SSF55874">
    <property type="entry name" value="ATPase domain of HSP90 chaperone/DNA topoisomerase II/histidine kinase"/>
    <property type="match status" value="1"/>
</dbReference>
<reference evidence="16" key="1">
    <citation type="submission" date="2023-08" db="EMBL/GenBank/DDBJ databases">
        <title>Functional and genomic diversity of the sorghum phyllosphere microbiome.</title>
        <authorList>
            <person name="Shade A."/>
        </authorList>
    </citation>
    <scope>NUCLEOTIDE SEQUENCE</scope>
    <source>
        <strain evidence="16">SORGH_AS_0201</strain>
    </source>
</reference>
<keyword evidence="6 13" id="KW-0812">Transmembrane</keyword>
<dbReference type="PROSITE" id="PS50109">
    <property type="entry name" value="HIS_KIN"/>
    <property type="match status" value="1"/>
</dbReference>
<evidence type="ECO:0000256" key="9">
    <source>
        <dbReference type="ARBA" id="ARBA00022840"/>
    </source>
</evidence>
<gene>
    <name evidence="16" type="ORF">QE440_002600</name>
</gene>
<dbReference type="InterPro" id="IPR036097">
    <property type="entry name" value="HisK_dim/P_sf"/>
</dbReference>
<keyword evidence="7" id="KW-0547">Nucleotide-binding</keyword>
<dbReference type="SUPFAM" id="SSF47384">
    <property type="entry name" value="Homodimeric domain of signal transducing histidine kinase"/>
    <property type="match status" value="1"/>
</dbReference>
<dbReference type="Proteomes" id="UP001268036">
    <property type="component" value="Unassembled WGS sequence"/>
</dbReference>
<dbReference type="Pfam" id="PF02518">
    <property type="entry name" value="HATPase_c"/>
    <property type="match status" value="1"/>
</dbReference>
<dbReference type="InterPro" id="IPR003594">
    <property type="entry name" value="HATPase_dom"/>
</dbReference>
<keyword evidence="10 13" id="KW-1133">Transmembrane helix</keyword>
<organism evidence="16 17">
    <name type="scientific">Pseudomonas oryzihabitans</name>
    <dbReference type="NCBI Taxonomy" id="47885"/>
    <lineage>
        <taxon>Bacteria</taxon>
        <taxon>Pseudomonadati</taxon>
        <taxon>Pseudomonadota</taxon>
        <taxon>Gammaproteobacteria</taxon>
        <taxon>Pseudomonadales</taxon>
        <taxon>Pseudomonadaceae</taxon>
        <taxon>Pseudomonas</taxon>
    </lineage>
</organism>
<evidence type="ECO:0000256" key="3">
    <source>
        <dbReference type="ARBA" id="ARBA00012438"/>
    </source>
</evidence>
<keyword evidence="5 16" id="KW-0808">Transferase</keyword>
<feature type="domain" description="Histidine kinase" evidence="14">
    <location>
        <begin position="244"/>
        <end position="458"/>
    </location>
</feature>
<dbReference type="InterPro" id="IPR050428">
    <property type="entry name" value="TCS_sensor_his_kinase"/>
</dbReference>
<evidence type="ECO:0000256" key="1">
    <source>
        <dbReference type="ARBA" id="ARBA00000085"/>
    </source>
</evidence>
<name>A0AAJ2BIF2_9PSED</name>
<dbReference type="InterPro" id="IPR003661">
    <property type="entry name" value="HisK_dim/P_dom"/>
</dbReference>
<dbReference type="AlphaFoldDB" id="A0AAJ2BIF2"/>
<dbReference type="InterPro" id="IPR004358">
    <property type="entry name" value="Sig_transdc_His_kin-like_C"/>
</dbReference>
<evidence type="ECO:0000256" key="10">
    <source>
        <dbReference type="ARBA" id="ARBA00022989"/>
    </source>
</evidence>
<evidence type="ECO:0000256" key="8">
    <source>
        <dbReference type="ARBA" id="ARBA00022777"/>
    </source>
</evidence>
<evidence type="ECO:0000259" key="15">
    <source>
        <dbReference type="PROSITE" id="PS50885"/>
    </source>
</evidence>
<comment type="catalytic activity">
    <reaction evidence="1">
        <text>ATP + protein L-histidine = ADP + protein N-phospho-L-histidine.</text>
        <dbReference type="EC" id="2.7.13.3"/>
    </reaction>
</comment>
<keyword evidence="8 16" id="KW-0418">Kinase</keyword>
<keyword evidence="4" id="KW-0597">Phosphoprotein</keyword>
<evidence type="ECO:0000256" key="7">
    <source>
        <dbReference type="ARBA" id="ARBA00022741"/>
    </source>
</evidence>